<reference evidence="19" key="1">
    <citation type="submission" date="2023-10" db="EMBL/GenBank/DDBJ databases">
        <title>Genome assemblies of two species of porcelain crab, Petrolisthes cinctipes and Petrolisthes manimaculis (Anomura: Porcellanidae).</title>
        <authorList>
            <person name="Angst P."/>
        </authorList>
    </citation>
    <scope>NUCLEOTIDE SEQUENCE</scope>
    <source>
        <strain evidence="19">PB745_01</strain>
        <tissue evidence="19">Gill</tissue>
    </source>
</reference>
<organism evidence="19 20">
    <name type="scientific">Petrolisthes cinctipes</name>
    <name type="common">Flat porcelain crab</name>
    <dbReference type="NCBI Taxonomy" id="88211"/>
    <lineage>
        <taxon>Eukaryota</taxon>
        <taxon>Metazoa</taxon>
        <taxon>Ecdysozoa</taxon>
        <taxon>Arthropoda</taxon>
        <taxon>Crustacea</taxon>
        <taxon>Multicrustacea</taxon>
        <taxon>Malacostraca</taxon>
        <taxon>Eumalacostraca</taxon>
        <taxon>Eucarida</taxon>
        <taxon>Decapoda</taxon>
        <taxon>Pleocyemata</taxon>
        <taxon>Anomura</taxon>
        <taxon>Galatheoidea</taxon>
        <taxon>Porcellanidae</taxon>
        <taxon>Petrolisthes</taxon>
    </lineage>
</organism>
<evidence type="ECO:0000256" key="5">
    <source>
        <dbReference type="ARBA" id="ARBA00022729"/>
    </source>
</evidence>
<evidence type="ECO:0000256" key="7">
    <source>
        <dbReference type="ARBA" id="ARBA00023018"/>
    </source>
</evidence>
<comment type="similarity">
    <text evidence="1">Belongs to the ligand-gated ion channel (TC 1.A.9) family. Acetylcholine receptor (TC 1.A.9.1) subfamily.</text>
</comment>
<dbReference type="GO" id="GO:0098655">
    <property type="term" value="P:monoatomic cation transmembrane transport"/>
    <property type="evidence" value="ECO:0007669"/>
    <property type="project" value="UniProtKB-ARBA"/>
</dbReference>
<keyword evidence="3" id="KW-1003">Cell membrane</keyword>
<evidence type="ECO:0000256" key="11">
    <source>
        <dbReference type="ARBA" id="ARBA00023170"/>
    </source>
</evidence>
<evidence type="ECO:0000259" key="18">
    <source>
        <dbReference type="Pfam" id="PF02932"/>
    </source>
</evidence>
<evidence type="ECO:0000256" key="9">
    <source>
        <dbReference type="ARBA" id="ARBA00023136"/>
    </source>
</evidence>
<dbReference type="Pfam" id="PF02932">
    <property type="entry name" value="Neur_chan_memb"/>
    <property type="match status" value="1"/>
</dbReference>
<keyword evidence="11" id="KW-0675">Receptor</keyword>
<dbReference type="GO" id="GO:0007271">
    <property type="term" value="P:synaptic transmission, cholinergic"/>
    <property type="evidence" value="ECO:0007669"/>
    <property type="project" value="UniProtKB-ARBA"/>
</dbReference>
<keyword evidence="7" id="KW-0770">Synapse</keyword>
<dbReference type="GO" id="GO:0045211">
    <property type="term" value="C:postsynaptic membrane"/>
    <property type="evidence" value="ECO:0007669"/>
    <property type="project" value="UniProtKB-SubCell"/>
</dbReference>
<evidence type="ECO:0000256" key="12">
    <source>
        <dbReference type="ARBA" id="ARBA00023180"/>
    </source>
</evidence>
<evidence type="ECO:0000256" key="13">
    <source>
        <dbReference type="ARBA" id="ARBA00023257"/>
    </source>
</evidence>
<keyword evidence="4 17" id="KW-0812">Transmembrane</keyword>
<dbReference type="SUPFAM" id="SSF90112">
    <property type="entry name" value="Neurotransmitter-gated ion-channel transmembrane pore"/>
    <property type="match status" value="1"/>
</dbReference>
<dbReference type="InterPro" id="IPR038050">
    <property type="entry name" value="Neuro_actylchol_rec"/>
</dbReference>
<keyword evidence="14" id="KW-1071">Ligand-gated ion channel</keyword>
<comment type="subcellular location">
    <subcellularLocation>
        <location evidence="16">Postsynaptic cell membrane</location>
        <topology evidence="16">Multi-pass membrane protein</topology>
    </subcellularLocation>
</comment>
<evidence type="ECO:0000313" key="20">
    <source>
        <dbReference type="Proteomes" id="UP001286313"/>
    </source>
</evidence>
<accession>A0AAE1G2T8</accession>
<keyword evidence="9 17" id="KW-0472">Membrane</keyword>
<evidence type="ECO:0000256" key="4">
    <source>
        <dbReference type="ARBA" id="ARBA00022692"/>
    </source>
</evidence>
<feature type="transmembrane region" description="Helical" evidence="17">
    <location>
        <begin position="146"/>
        <end position="166"/>
    </location>
</feature>
<evidence type="ECO:0000256" key="17">
    <source>
        <dbReference type="SAM" id="Phobius"/>
    </source>
</evidence>
<evidence type="ECO:0000256" key="3">
    <source>
        <dbReference type="ARBA" id="ARBA00022475"/>
    </source>
</evidence>
<dbReference type="Proteomes" id="UP001286313">
    <property type="component" value="Unassembled WGS sequence"/>
</dbReference>
<evidence type="ECO:0000256" key="14">
    <source>
        <dbReference type="ARBA" id="ARBA00023286"/>
    </source>
</evidence>
<keyword evidence="2" id="KW-0813">Transport</keyword>
<keyword evidence="10" id="KW-1015">Disulfide bond</keyword>
<evidence type="ECO:0000256" key="16">
    <source>
        <dbReference type="ARBA" id="ARBA00034104"/>
    </source>
</evidence>
<keyword evidence="13" id="KW-0628">Postsynaptic cell membrane</keyword>
<evidence type="ECO:0000256" key="2">
    <source>
        <dbReference type="ARBA" id="ARBA00022448"/>
    </source>
</evidence>
<keyword evidence="12" id="KW-0325">Glycoprotein</keyword>
<dbReference type="FunFam" id="1.20.58.390:FF:000022">
    <property type="entry name" value="Nicotinic acetylcholine receptor subunit alpha4"/>
    <property type="match status" value="1"/>
</dbReference>
<keyword evidence="8" id="KW-0406">Ion transport</keyword>
<proteinExistence type="inferred from homology"/>
<dbReference type="Gene3D" id="1.20.58.390">
    <property type="entry name" value="Neurotransmitter-gated ion-channel transmembrane domain"/>
    <property type="match status" value="1"/>
</dbReference>
<keyword evidence="6 17" id="KW-1133">Transmembrane helix</keyword>
<comment type="caution">
    <text evidence="19">The sequence shown here is derived from an EMBL/GenBank/DDBJ whole genome shotgun (WGS) entry which is preliminary data.</text>
</comment>
<dbReference type="InterPro" id="IPR036719">
    <property type="entry name" value="Neuro-gated_channel_TM_sf"/>
</dbReference>
<evidence type="ECO:0000256" key="6">
    <source>
        <dbReference type="ARBA" id="ARBA00022989"/>
    </source>
</evidence>
<name>A0AAE1G2T8_PETCI</name>
<evidence type="ECO:0000256" key="15">
    <source>
        <dbReference type="ARBA" id="ARBA00023303"/>
    </source>
</evidence>
<evidence type="ECO:0000256" key="10">
    <source>
        <dbReference type="ARBA" id="ARBA00023157"/>
    </source>
</evidence>
<keyword evidence="15" id="KW-0407">Ion channel</keyword>
<evidence type="ECO:0000256" key="8">
    <source>
        <dbReference type="ARBA" id="ARBA00023065"/>
    </source>
</evidence>
<dbReference type="EMBL" id="JAWQEG010000808">
    <property type="protein sequence ID" value="KAK3885344.1"/>
    <property type="molecule type" value="Genomic_DNA"/>
</dbReference>
<gene>
    <name evidence="19" type="ORF">Pcinc_010423</name>
</gene>
<keyword evidence="20" id="KW-1185">Reference proteome</keyword>
<evidence type="ECO:0000256" key="1">
    <source>
        <dbReference type="ARBA" id="ARBA00009237"/>
    </source>
</evidence>
<keyword evidence="5" id="KW-0732">Signal</keyword>
<dbReference type="InterPro" id="IPR006029">
    <property type="entry name" value="Neurotrans-gated_channel_TM"/>
</dbReference>
<feature type="domain" description="Neurotransmitter-gated ion-channel transmembrane" evidence="18">
    <location>
        <begin position="94"/>
        <end position="162"/>
    </location>
</feature>
<sequence>MKVEGTHEASLQQDMKPQGGNNILAFVTPSLHLNCQEAMESHLVTIVFWSLLSRMTDGPFSTTCRIHGSSNIHGGPTTLPEDTYTLEDPDKSPTFRPFQHTLPHCSPEVHRTCWCVNYIAEHTRLKEGSTKVKEDWKYVAMVLDRLFLWIFTLAVLVGTAGIILQAPSLYDDREPLDKELSEVYQTHLINAKRY</sequence>
<protein>
    <recommendedName>
        <fullName evidence="18">Neurotransmitter-gated ion-channel transmembrane domain-containing protein</fullName>
    </recommendedName>
</protein>
<evidence type="ECO:0000313" key="19">
    <source>
        <dbReference type="EMBL" id="KAK3885344.1"/>
    </source>
</evidence>
<dbReference type="AlphaFoldDB" id="A0AAE1G2T8"/>